<proteinExistence type="predicted"/>
<reference evidence="1" key="1">
    <citation type="submission" date="2020-06" db="EMBL/GenBank/DDBJ databases">
        <authorList>
            <person name="Li T."/>
            <person name="Hu X."/>
            <person name="Zhang T."/>
            <person name="Song X."/>
            <person name="Zhang H."/>
            <person name="Dai N."/>
            <person name="Sheng W."/>
            <person name="Hou X."/>
            <person name="Wei L."/>
        </authorList>
    </citation>
    <scope>NUCLEOTIDE SEQUENCE</scope>
    <source>
        <strain evidence="1">KEN1</strain>
        <tissue evidence="1">Leaf</tissue>
    </source>
</reference>
<dbReference type="InterPro" id="IPR036691">
    <property type="entry name" value="Endo/exonu/phosph_ase_sf"/>
</dbReference>
<dbReference type="PANTHER" id="PTHR35218:SF9">
    <property type="entry name" value="ENDONUCLEASE_EXONUCLEASE_PHOSPHATASE DOMAIN-CONTAINING PROTEIN"/>
    <property type="match status" value="1"/>
</dbReference>
<dbReference type="AlphaFoldDB" id="A0AAW2WEX7"/>
<dbReference type="Gene3D" id="3.60.10.10">
    <property type="entry name" value="Endonuclease/exonuclease/phosphatase"/>
    <property type="match status" value="1"/>
</dbReference>
<dbReference type="PANTHER" id="PTHR35218">
    <property type="entry name" value="RNASE H DOMAIN-CONTAINING PROTEIN"/>
    <property type="match status" value="1"/>
</dbReference>
<protein>
    <recommendedName>
        <fullName evidence="2">Reverse transcriptase domain-containing protein</fullName>
    </recommendedName>
</protein>
<dbReference type="EMBL" id="JACGWN010000008">
    <property type="protein sequence ID" value="KAL0438857.1"/>
    <property type="molecule type" value="Genomic_DNA"/>
</dbReference>
<evidence type="ECO:0008006" key="2">
    <source>
        <dbReference type="Google" id="ProtNLM"/>
    </source>
</evidence>
<gene>
    <name evidence="1" type="ORF">Slati_2368700</name>
</gene>
<reference evidence="1" key="2">
    <citation type="journal article" date="2024" name="Plant">
        <title>Genomic evolution and insights into agronomic trait innovations of Sesamum species.</title>
        <authorList>
            <person name="Miao H."/>
            <person name="Wang L."/>
            <person name="Qu L."/>
            <person name="Liu H."/>
            <person name="Sun Y."/>
            <person name="Le M."/>
            <person name="Wang Q."/>
            <person name="Wei S."/>
            <person name="Zheng Y."/>
            <person name="Lin W."/>
            <person name="Duan Y."/>
            <person name="Cao H."/>
            <person name="Xiong S."/>
            <person name="Wang X."/>
            <person name="Wei L."/>
            <person name="Li C."/>
            <person name="Ma Q."/>
            <person name="Ju M."/>
            <person name="Zhao R."/>
            <person name="Li G."/>
            <person name="Mu C."/>
            <person name="Tian Q."/>
            <person name="Mei H."/>
            <person name="Zhang T."/>
            <person name="Gao T."/>
            <person name="Zhang H."/>
        </authorList>
    </citation>
    <scope>NUCLEOTIDE SEQUENCE</scope>
    <source>
        <strain evidence="1">KEN1</strain>
    </source>
</reference>
<organism evidence="1">
    <name type="scientific">Sesamum latifolium</name>
    <dbReference type="NCBI Taxonomy" id="2727402"/>
    <lineage>
        <taxon>Eukaryota</taxon>
        <taxon>Viridiplantae</taxon>
        <taxon>Streptophyta</taxon>
        <taxon>Embryophyta</taxon>
        <taxon>Tracheophyta</taxon>
        <taxon>Spermatophyta</taxon>
        <taxon>Magnoliopsida</taxon>
        <taxon>eudicotyledons</taxon>
        <taxon>Gunneridae</taxon>
        <taxon>Pentapetalae</taxon>
        <taxon>asterids</taxon>
        <taxon>lamiids</taxon>
        <taxon>Lamiales</taxon>
        <taxon>Pedaliaceae</taxon>
        <taxon>Sesamum</taxon>
    </lineage>
</organism>
<sequence>MKILSWNCQGLGSPWIVRSLVELIKLHNPSLVFLSETKSFKRRYEGLKERLNYHGVGIDARGKFEELLLLWRKDIEVWIQSYSHNHIMLRLKLTQIRKDGDSLEFMGIRSMRRKAGRQEHSDRSVTFNIALTAADCTTWAIGACRLRGVMGGKHHIQSVLSRSALSKLAHAKAQLEENSKMEELVWKQRAKALATRGRQEHNLFSCKSQRAESEERDPGNSDTWNSGVNGGALSHIIKQAENRGVIQGVPVARQAPRVSHLLFADDAMIFCKASHEAMVEIKGILSTFEAASGFKINLDKSAIVFSRNTPPHICAELASIIGVAVKDKHDKYLGLPSTVGDRKKRCLKDLRTVIGRNSMAGLQSIFHKLAGWC</sequence>
<dbReference type="SUPFAM" id="SSF56219">
    <property type="entry name" value="DNase I-like"/>
    <property type="match status" value="1"/>
</dbReference>
<comment type="caution">
    <text evidence="1">The sequence shown here is derived from an EMBL/GenBank/DDBJ whole genome shotgun (WGS) entry which is preliminary data.</text>
</comment>
<evidence type="ECO:0000313" key="1">
    <source>
        <dbReference type="EMBL" id="KAL0438857.1"/>
    </source>
</evidence>
<accession>A0AAW2WEX7</accession>
<name>A0AAW2WEX7_9LAMI</name>